<dbReference type="NCBIfam" id="NF045675">
    <property type="entry name" value="PhdiestaseDibA"/>
    <property type="match status" value="1"/>
</dbReference>
<dbReference type="EMBL" id="WIVX01000094">
    <property type="protein sequence ID" value="MQU33156.1"/>
    <property type="molecule type" value="Genomic_DNA"/>
</dbReference>
<dbReference type="SUPFAM" id="SSF141868">
    <property type="entry name" value="EAL domain-like"/>
    <property type="match status" value="1"/>
</dbReference>
<dbReference type="Proteomes" id="UP000470186">
    <property type="component" value="Unassembled WGS sequence"/>
</dbReference>
<evidence type="ECO:0000313" key="15">
    <source>
        <dbReference type="Proteomes" id="UP000470186"/>
    </source>
</evidence>
<feature type="domain" description="GGDEF" evidence="10">
    <location>
        <begin position="242"/>
        <end position="375"/>
    </location>
</feature>
<comment type="subcellular location">
    <subcellularLocation>
        <location evidence="2">Cell inner membrane</location>
    </subcellularLocation>
</comment>
<keyword evidence="6" id="KW-0472">Membrane</keyword>
<feature type="domain" description="PAS" evidence="7">
    <location>
        <begin position="85"/>
        <end position="130"/>
    </location>
</feature>
<dbReference type="GO" id="GO:0005886">
    <property type="term" value="C:plasma membrane"/>
    <property type="evidence" value="ECO:0007669"/>
    <property type="project" value="UniProtKB-SubCell"/>
</dbReference>
<reference evidence="14 15" key="1">
    <citation type="submission" date="2019-10" db="EMBL/GenBank/DDBJ databases">
        <title>Evaluation of single-gene subtyping targets for Pseudomonas.</title>
        <authorList>
            <person name="Reichler S.J."/>
            <person name="Orsi R.H."/>
            <person name="Wiedmann M."/>
            <person name="Martin N.H."/>
            <person name="Murphy S.I."/>
        </authorList>
    </citation>
    <scope>NUCLEOTIDE SEQUENCE [LARGE SCALE GENOMIC DNA]</scope>
    <source>
        <strain evidence="12 16">FSL R10-1637</strain>
        <strain evidence="13 15">FSL R10-2107</strain>
        <strain evidence="11 14">FSL R10-2932</strain>
    </source>
</reference>
<feature type="transmembrane region" description="Helical" evidence="6">
    <location>
        <begin position="50"/>
        <end position="70"/>
    </location>
</feature>
<name>A0A6L5I040_9PSED</name>
<feature type="domain" description="PAC" evidence="8">
    <location>
        <begin position="158"/>
        <end position="210"/>
    </location>
</feature>
<evidence type="ECO:0000259" key="10">
    <source>
        <dbReference type="PROSITE" id="PS50887"/>
    </source>
</evidence>
<comment type="catalytic activity">
    <reaction evidence="5">
        <text>3',3'-c-di-GMP + H2O = 5'-phosphoguanylyl(3'-&gt;5')guanosine + H(+)</text>
        <dbReference type="Rhea" id="RHEA:24902"/>
        <dbReference type="ChEBI" id="CHEBI:15377"/>
        <dbReference type="ChEBI" id="CHEBI:15378"/>
        <dbReference type="ChEBI" id="CHEBI:58754"/>
        <dbReference type="ChEBI" id="CHEBI:58805"/>
        <dbReference type="EC" id="3.1.4.52"/>
    </reaction>
    <physiologicalReaction direction="left-to-right" evidence="5">
        <dbReference type="Rhea" id="RHEA:24903"/>
    </physiologicalReaction>
</comment>
<evidence type="ECO:0000259" key="7">
    <source>
        <dbReference type="PROSITE" id="PS50112"/>
    </source>
</evidence>
<dbReference type="InterPro" id="IPR001633">
    <property type="entry name" value="EAL_dom"/>
</dbReference>
<organism evidence="12 16">
    <name type="scientific">Pseudomonas helleri</name>
    <dbReference type="NCBI Taxonomy" id="1608996"/>
    <lineage>
        <taxon>Bacteria</taxon>
        <taxon>Pseudomonadati</taxon>
        <taxon>Pseudomonadota</taxon>
        <taxon>Gammaproteobacteria</taxon>
        <taxon>Pseudomonadales</taxon>
        <taxon>Pseudomonadaceae</taxon>
        <taxon>Pseudomonas</taxon>
    </lineage>
</organism>
<dbReference type="GO" id="GO:0071732">
    <property type="term" value="P:cellular response to nitric oxide"/>
    <property type="evidence" value="ECO:0007669"/>
    <property type="project" value="UniProtKB-ARBA"/>
</dbReference>
<evidence type="ECO:0000259" key="8">
    <source>
        <dbReference type="PROSITE" id="PS50113"/>
    </source>
</evidence>
<accession>A0A6L5I040</accession>
<dbReference type="Proteomes" id="UP000478064">
    <property type="component" value="Unassembled WGS sequence"/>
</dbReference>
<dbReference type="NCBIfam" id="TIGR00254">
    <property type="entry name" value="GGDEF"/>
    <property type="match status" value="1"/>
</dbReference>
<dbReference type="PANTHER" id="PTHR44757:SF2">
    <property type="entry name" value="BIOFILM ARCHITECTURE MAINTENANCE PROTEIN MBAA"/>
    <property type="match status" value="1"/>
</dbReference>
<evidence type="ECO:0000313" key="12">
    <source>
        <dbReference type="EMBL" id="MQU08994.1"/>
    </source>
</evidence>
<dbReference type="SUPFAM" id="SSF55073">
    <property type="entry name" value="Nucleotide cyclase"/>
    <property type="match status" value="1"/>
</dbReference>
<dbReference type="InterPro" id="IPR052155">
    <property type="entry name" value="Biofilm_reg_signaling"/>
</dbReference>
<dbReference type="InterPro" id="IPR000160">
    <property type="entry name" value="GGDEF_dom"/>
</dbReference>
<dbReference type="Gene3D" id="3.30.450.20">
    <property type="entry name" value="PAS domain"/>
    <property type="match status" value="1"/>
</dbReference>
<dbReference type="Gene3D" id="3.30.70.270">
    <property type="match status" value="1"/>
</dbReference>
<dbReference type="InterPro" id="IPR035965">
    <property type="entry name" value="PAS-like_dom_sf"/>
</dbReference>
<dbReference type="InterPro" id="IPR043128">
    <property type="entry name" value="Rev_trsase/Diguanyl_cyclase"/>
</dbReference>
<dbReference type="Pfam" id="PF13426">
    <property type="entry name" value="PAS_9"/>
    <property type="match status" value="1"/>
</dbReference>
<dbReference type="Pfam" id="PF00563">
    <property type="entry name" value="EAL"/>
    <property type="match status" value="1"/>
</dbReference>
<evidence type="ECO:0000256" key="3">
    <source>
        <dbReference type="ARBA" id="ARBA00012282"/>
    </source>
</evidence>
<evidence type="ECO:0000313" key="13">
    <source>
        <dbReference type="EMBL" id="MQU33156.1"/>
    </source>
</evidence>
<dbReference type="Gene3D" id="3.20.20.450">
    <property type="entry name" value="EAL domain"/>
    <property type="match status" value="1"/>
</dbReference>
<keyword evidence="6" id="KW-0812">Transmembrane</keyword>
<comment type="cofactor">
    <cofactor evidence="1">
        <name>Mg(2+)</name>
        <dbReference type="ChEBI" id="CHEBI:18420"/>
    </cofactor>
</comment>
<keyword evidence="4" id="KW-0973">c-di-GMP</keyword>
<evidence type="ECO:0000313" key="16">
    <source>
        <dbReference type="Proteomes" id="UP000478064"/>
    </source>
</evidence>
<dbReference type="EMBL" id="WIWF01000092">
    <property type="protein sequence ID" value="MQT76524.1"/>
    <property type="molecule type" value="Genomic_DNA"/>
</dbReference>
<dbReference type="InterPro" id="IPR000700">
    <property type="entry name" value="PAS-assoc_C"/>
</dbReference>
<dbReference type="SUPFAM" id="SSF55785">
    <property type="entry name" value="PYP-like sensor domain (PAS domain)"/>
    <property type="match status" value="1"/>
</dbReference>
<proteinExistence type="predicted"/>
<dbReference type="AlphaFoldDB" id="A0A6L5I040"/>
<dbReference type="SMART" id="SM00267">
    <property type="entry name" value="GGDEF"/>
    <property type="match status" value="1"/>
</dbReference>
<dbReference type="GO" id="GO:0071111">
    <property type="term" value="F:cyclic-guanylate-specific phosphodiesterase activity"/>
    <property type="evidence" value="ECO:0007669"/>
    <property type="project" value="UniProtKB-EC"/>
</dbReference>
<dbReference type="CDD" id="cd01948">
    <property type="entry name" value="EAL"/>
    <property type="match status" value="1"/>
</dbReference>
<dbReference type="CDD" id="cd01949">
    <property type="entry name" value="GGDEF"/>
    <property type="match status" value="1"/>
</dbReference>
<gene>
    <name evidence="12" type="ORF">GHO27_25395</name>
    <name evidence="13" type="ORF">GHO30_17480</name>
    <name evidence="11" type="ORF">GHO37_19775</name>
</gene>
<evidence type="ECO:0000259" key="9">
    <source>
        <dbReference type="PROSITE" id="PS50883"/>
    </source>
</evidence>
<evidence type="ECO:0000256" key="6">
    <source>
        <dbReference type="SAM" id="Phobius"/>
    </source>
</evidence>
<dbReference type="PROSITE" id="PS50887">
    <property type="entry name" value="GGDEF"/>
    <property type="match status" value="1"/>
</dbReference>
<evidence type="ECO:0000256" key="5">
    <source>
        <dbReference type="ARBA" id="ARBA00051114"/>
    </source>
</evidence>
<dbReference type="InterPro" id="IPR035919">
    <property type="entry name" value="EAL_sf"/>
</dbReference>
<dbReference type="SMART" id="SM00086">
    <property type="entry name" value="PAC"/>
    <property type="match status" value="1"/>
</dbReference>
<dbReference type="InterPro" id="IPR001610">
    <property type="entry name" value="PAC"/>
</dbReference>
<dbReference type="InterPro" id="IPR000014">
    <property type="entry name" value="PAS"/>
</dbReference>
<evidence type="ECO:0000313" key="14">
    <source>
        <dbReference type="Proteomes" id="UP000447574"/>
    </source>
</evidence>
<dbReference type="Pfam" id="PF00990">
    <property type="entry name" value="GGDEF"/>
    <property type="match status" value="1"/>
</dbReference>
<dbReference type="FunFam" id="3.30.70.270:FF:000001">
    <property type="entry name" value="Diguanylate cyclase domain protein"/>
    <property type="match status" value="1"/>
</dbReference>
<dbReference type="PROSITE" id="PS50112">
    <property type="entry name" value="PAS"/>
    <property type="match status" value="1"/>
</dbReference>
<dbReference type="Proteomes" id="UP000447574">
    <property type="component" value="Unassembled WGS sequence"/>
</dbReference>
<evidence type="ECO:0000256" key="2">
    <source>
        <dbReference type="ARBA" id="ARBA00004533"/>
    </source>
</evidence>
<evidence type="ECO:0000256" key="1">
    <source>
        <dbReference type="ARBA" id="ARBA00001946"/>
    </source>
</evidence>
<dbReference type="EC" id="3.1.4.52" evidence="3"/>
<sequence>MSVSSRNALRAALLYGLLSVAWLQITDHLLSSFLDDSAQLAHWQLINGYVWVFVSAVLIFVARSQLLGFLGGSASLKRQREDRERLRQAAAVFDCTREGVLVTDRTGAIVHVNRALVEITGYTVEEVLGKRPNMFKSGHHDLEFYQGVFKSLQETGDWHGEIWNRRKNGEIYPQWQTVRAITDEKGQLTHYVAVFTDISAIKKSQTDLARLVHHDPLTDLPNRLLFTDRTEQALTSAQRHKTGCALLMIDLDHFKIINDSLGHNVGDLLLKAVSGRLQRVFGKGYTVARLGGDEFAVLIENCSNASRAEVLAQQVLEAMKAAFEVTSHQLFVSASVGISVFPGDALNAEQLLRNADSALFKAKSAGREGYALYTEELTVHALNRIEVASDLRRALEQQELRVYYQPVHDLKTSRLIGVEALVRWEHPLRGLVPPGEFIPIAERTGLIAEIDAWVLEQACWQMCQWQSAGVHLSFVAVNISSRLFARPELYTLVSTVLTDSGLDPALLELEVTESAVMEDSQGALEQMHRLRALGLRLAIDDFGTGFSSLLRLKQLPVQKLKIDQGFVAGLPEDNDDVAIVRAVIALSQSMGLQVHAEGIEHIEQAQFLLDFKCDLGQGYWFGRPVPASELDWQRAPAIRT</sequence>
<evidence type="ECO:0000313" key="11">
    <source>
        <dbReference type="EMBL" id="MQT76524.1"/>
    </source>
</evidence>
<protein>
    <recommendedName>
        <fullName evidence="3">cyclic-guanylate-specific phosphodiesterase</fullName>
        <ecNumber evidence="3">3.1.4.52</ecNumber>
    </recommendedName>
</protein>
<keyword evidence="15" id="KW-1185">Reference proteome</keyword>
<dbReference type="InterPro" id="IPR029787">
    <property type="entry name" value="Nucleotide_cyclase"/>
</dbReference>
<dbReference type="NCBIfam" id="TIGR00229">
    <property type="entry name" value="sensory_box"/>
    <property type="match status" value="1"/>
</dbReference>
<dbReference type="SMART" id="SM00052">
    <property type="entry name" value="EAL"/>
    <property type="match status" value="1"/>
</dbReference>
<keyword evidence="6" id="KW-1133">Transmembrane helix</keyword>
<comment type="caution">
    <text evidence="12">The sequence shown here is derived from an EMBL/GenBank/DDBJ whole genome shotgun (WGS) entry which is preliminary data.</text>
</comment>
<feature type="domain" description="EAL" evidence="9">
    <location>
        <begin position="384"/>
        <end position="638"/>
    </location>
</feature>
<dbReference type="RefSeq" id="WP_048390507.1">
    <property type="nucleotide sequence ID" value="NZ_JBQDLT010000092.1"/>
</dbReference>
<dbReference type="FunFam" id="3.20.20.450:FF:000001">
    <property type="entry name" value="Cyclic di-GMP phosphodiesterase yahA"/>
    <property type="match status" value="1"/>
</dbReference>
<dbReference type="EMBL" id="WIVU01000084">
    <property type="protein sequence ID" value="MQU08994.1"/>
    <property type="molecule type" value="Genomic_DNA"/>
</dbReference>
<dbReference type="PANTHER" id="PTHR44757">
    <property type="entry name" value="DIGUANYLATE CYCLASE DGCP"/>
    <property type="match status" value="1"/>
</dbReference>
<dbReference type="CDD" id="cd00130">
    <property type="entry name" value="PAS"/>
    <property type="match status" value="1"/>
</dbReference>
<dbReference type="PROSITE" id="PS50113">
    <property type="entry name" value="PAC"/>
    <property type="match status" value="1"/>
</dbReference>
<dbReference type="SMART" id="SM00091">
    <property type="entry name" value="PAS"/>
    <property type="match status" value="1"/>
</dbReference>
<evidence type="ECO:0000256" key="4">
    <source>
        <dbReference type="ARBA" id="ARBA00022636"/>
    </source>
</evidence>
<dbReference type="PROSITE" id="PS50883">
    <property type="entry name" value="EAL"/>
    <property type="match status" value="1"/>
</dbReference>